<evidence type="ECO:0000313" key="3">
    <source>
        <dbReference type="Proteomes" id="UP000001694"/>
    </source>
</evidence>
<proteinExistence type="predicted"/>
<dbReference type="RefSeq" id="WP_012350284.1">
    <property type="nucleotide sequence ID" value="NC_010525.1"/>
</dbReference>
<name>B1YDK1_PYRNV</name>
<dbReference type="STRING" id="444157.Tneu_0927"/>
<dbReference type="eggNOG" id="arCOG07483">
    <property type="taxonomic scope" value="Archaea"/>
</dbReference>
<dbReference type="Proteomes" id="UP000001694">
    <property type="component" value="Chromosome"/>
</dbReference>
<sequence>MGKVAYLVLAVLIVGAALYFLYTAQSAARSLAPGGGGPAAEAGVSTTAAAGASATTPRLPFGGGNYEVNYTVSVTVSIGGVSVSMRGWSVEGAGPLGNYSFGVFYVSVPPRGPLRVEYKAATEGRTAYVVTCAGGQCQGEMKPANSSSLYLLRGEVASARSLGPCSALGYTGVEVEESGRLTQGQVAQLLGDLGGNGTGTYTVRRCEVNGVALKSVGTAYLNVTVYGQRLTVAVSVESAAVSAGPFDGERYRRVLAEAKAAAPAKA</sequence>
<dbReference type="OrthoDB" id="29167at2157"/>
<keyword evidence="1" id="KW-0472">Membrane</keyword>
<protein>
    <submittedName>
        <fullName evidence="2">Uncharacterized protein</fullName>
    </submittedName>
</protein>
<dbReference type="HOGENOM" id="CLU_091234_0_0_2"/>
<accession>B1YDK1</accession>
<dbReference type="AlphaFoldDB" id="B1YDK1"/>
<keyword evidence="3" id="KW-1185">Reference proteome</keyword>
<dbReference type="EMBL" id="CP001014">
    <property type="protein sequence ID" value="ACB39864.1"/>
    <property type="molecule type" value="Genomic_DNA"/>
</dbReference>
<evidence type="ECO:0000313" key="2">
    <source>
        <dbReference type="EMBL" id="ACB39864.1"/>
    </source>
</evidence>
<dbReference type="KEGG" id="tne:Tneu_0927"/>
<keyword evidence="1" id="KW-0812">Transmembrane</keyword>
<keyword evidence="1" id="KW-1133">Transmembrane helix</keyword>
<organism evidence="2 3">
    <name type="scientific">Pyrobaculum neutrophilum (strain DSM 2338 / JCM 9278 / NBRC 100436 / V24Sta)</name>
    <name type="common">Thermoproteus neutrophilus</name>
    <dbReference type="NCBI Taxonomy" id="444157"/>
    <lineage>
        <taxon>Archaea</taxon>
        <taxon>Thermoproteota</taxon>
        <taxon>Thermoprotei</taxon>
        <taxon>Thermoproteales</taxon>
        <taxon>Thermoproteaceae</taxon>
        <taxon>Pyrobaculum</taxon>
    </lineage>
</organism>
<reference evidence="2" key="1">
    <citation type="submission" date="2008-03" db="EMBL/GenBank/DDBJ databases">
        <title>Complete sequence of Thermoproteus neutrophilus V24Sta.</title>
        <authorList>
            <consortium name="US DOE Joint Genome Institute"/>
            <person name="Copeland A."/>
            <person name="Lucas S."/>
            <person name="Lapidus A."/>
            <person name="Glavina del Rio T."/>
            <person name="Dalin E."/>
            <person name="Tice H."/>
            <person name="Bruce D."/>
            <person name="Goodwin L."/>
            <person name="Pitluck S."/>
            <person name="Sims D."/>
            <person name="Brettin T."/>
            <person name="Detter J.C."/>
            <person name="Han C."/>
            <person name="Kuske C.R."/>
            <person name="Schmutz J."/>
            <person name="Larimer F."/>
            <person name="Land M."/>
            <person name="Hauser L."/>
            <person name="Kyrpides N."/>
            <person name="Mikhailova N."/>
            <person name="Biddle J.F."/>
            <person name="Zhang Z."/>
            <person name="Fitz-Gibbon S.T."/>
            <person name="Lowe T.M."/>
            <person name="Saltikov C."/>
            <person name="House C.H."/>
            <person name="Richardson P."/>
        </authorList>
    </citation>
    <scope>NUCLEOTIDE SEQUENCE [LARGE SCALE GENOMIC DNA]</scope>
    <source>
        <strain evidence="2">V24Sta</strain>
    </source>
</reference>
<feature type="transmembrane region" description="Helical" evidence="1">
    <location>
        <begin position="6"/>
        <end position="22"/>
    </location>
</feature>
<gene>
    <name evidence="2" type="ordered locus">Tneu_0927</name>
</gene>
<dbReference type="GeneID" id="6164369"/>
<evidence type="ECO:0000256" key="1">
    <source>
        <dbReference type="SAM" id="Phobius"/>
    </source>
</evidence>